<evidence type="ECO:0000256" key="7">
    <source>
        <dbReference type="ARBA" id="ARBA00022840"/>
    </source>
</evidence>
<evidence type="ECO:0000313" key="12">
    <source>
        <dbReference type="EMBL" id="ORY27579.1"/>
    </source>
</evidence>
<accession>A0A1Y2AYB8</accession>
<sequence length="1079" mass="118486">MSSESANPKTLIVVADTIGTLDELVRAVGDDSCGAIATFSGTTRNNFQGKQVTELAYEAYIPMAIKQIEIAIASARSKWPQLVHVAVHHKLGIVPCGDSSVIIAASSPHRKDALHACEFLIDEVKRIAPIWKKEIYADGSCSCCPLMMVLISAILGTVINKLIEKSNPAEFVLYCGNNASLNSVGYPIYNKSDPRLYGANVKDGKSYNILTYLDIDLSQQQNAFAGASPAHQCVFWFGSNYPRNSQIYERNANLTGFAALDSTYSPPPDGGWFQALQTLKKLQSNDDFNAMANLLSISQTSSWYLTSSNPSVSTYLGARPQLPGLDALSAIQYGASTVPKPFLNFTTSPTSNKNGFYGLLGSLEDRLYLNASLTDFSSISFNRVPYTQPVQTTSDQDLNDSLSALINQVIAQLAALNKTALLEDDPSTEELLAFYASASQVTKIMPYGALYLDAFDPANLMARPILHFGSDLRISNAANFPTTGNRMIIMVAQLGQACLRGLLGGDFAGATVTQGIRAFPQVTDTSLVLPFGGIIGRILYPFGVSFLLPIFTIMLVKEKEERIFIMMKLNGLKGWTYYLSHYVTFYILYIFSTAVFLIVGSRSSLTFFTQTQTAVLILIFFIWGHIQIVLSFLFSTLFSRSRIALVMVFLIVLVGVIVSLVAERLFAKGGAPLAFFIWPPFAFYRALTLINTASYTKTMAPYRISTLTAGNEVRTCINFLLAEIFIYGAIASYLSYVIPSEFGKPLDWHFPITLPIARYQKMQRRKLNNGIDPLSETQLAQALAIDASETKFEDADVKEEKARVEKGEFPKGSPLILSICGNPNGAGKTTLISILTGLYPPSFGNAILAGYDIRSEPTEICQARLKGANSSNEREYVAKALENVSLTSLANRLTKRLSGGEKRRLSIAIALIGDPKVVFLDEPTTGLDPEVRRLIWDIVQSAKEGKTVVLTTHSMEEAEALCQRIGIMAKGTLRCIGNSLRLKELYGSGFRIYFNTNKDDMPRACTWVETFLPEGFRKIDSFATMTSYEFPSVPNIISAVFEKMESGKAQNGILDWGISQTSLEDVFVKLISDDDANAD</sequence>
<feature type="transmembrane region" description="Helical" evidence="10">
    <location>
        <begin position="538"/>
        <end position="556"/>
    </location>
</feature>
<feature type="transmembrane region" description="Helical" evidence="10">
    <location>
        <begin position="643"/>
        <end position="662"/>
    </location>
</feature>
<keyword evidence="3" id="KW-0813">Transport</keyword>
<proteinExistence type="inferred from homology"/>
<dbReference type="Pfam" id="PF00005">
    <property type="entry name" value="ABC_tran"/>
    <property type="match status" value="1"/>
</dbReference>
<dbReference type="Pfam" id="PF12698">
    <property type="entry name" value="ABC2_membrane_3"/>
    <property type="match status" value="1"/>
</dbReference>
<keyword evidence="4 10" id="KW-0812">Transmembrane</keyword>
<dbReference type="GO" id="GO:0005319">
    <property type="term" value="F:lipid transporter activity"/>
    <property type="evidence" value="ECO:0007669"/>
    <property type="project" value="TreeGrafter"/>
</dbReference>
<dbReference type="GO" id="GO:0005524">
    <property type="term" value="F:ATP binding"/>
    <property type="evidence" value="ECO:0007669"/>
    <property type="project" value="UniProtKB-KW"/>
</dbReference>
<dbReference type="InterPro" id="IPR027417">
    <property type="entry name" value="P-loop_NTPase"/>
</dbReference>
<dbReference type="Gene3D" id="3.40.50.300">
    <property type="entry name" value="P-loop containing nucleotide triphosphate hydrolases"/>
    <property type="match status" value="1"/>
</dbReference>
<dbReference type="GO" id="GO:0016020">
    <property type="term" value="C:membrane"/>
    <property type="evidence" value="ECO:0007669"/>
    <property type="project" value="UniProtKB-SubCell"/>
</dbReference>
<evidence type="ECO:0000256" key="4">
    <source>
        <dbReference type="ARBA" id="ARBA00022692"/>
    </source>
</evidence>
<dbReference type="SMART" id="SM00382">
    <property type="entry name" value="AAA"/>
    <property type="match status" value="1"/>
</dbReference>
<dbReference type="GO" id="GO:0140359">
    <property type="term" value="F:ABC-type transporter activity"/>
    <property type="evidence" value="ECO:0007669"/>
    <property type="project" value="InterPro"/>
</dbReference>
<dbReference type="Proteomes" id="UP000193642">
    <property type="component" value="Unassembled WGS sequence"/>
</dbReference>
<dbReference type="InterPro" id="IPR026082">
    <property type="entry name" value="ABCA"/>
</dbReference>
<dbReference type="STRING" id="329046.A0A1Y2AYB8"/>
<dbReference type="InterPro" id="IPR013525">
    <property type="entry name" value="ABC2_TM"/>
</dbReference>
<dbReference type="OrthoDB" id="8061355at2759"/>
<comment type="similarity">
    <text evidence="2">Belongs to the ABC transporter superfamily. ABCA family.</text>
</comment>
<keyword evidence="8 10" id="KW-1133">Transmembrane helix</keyword>
<dbReference type="PANTHER" id="PTHR19229">
    <property type="entry name" value="ATP-BINDING CASSETTE TRANSPORTER SUBFAMILY A ABCA"/>
    <property type="match status" value="1"/>
</dbReference>
<dbReference type="InterPro" id="IPR003439">
    <property type="entry name" value="ABC_transporter-like_ATP-bd"/>
</dbReference>
<dbReference type="PROSITE" id="PS50893">
    <property type="entry name" value="ABC_TRANSPORTER_2"/>
    <property type="match status" value="1"/>
</dbReference>
<reference evidence="12 13" key="1">
    <citation type="submission" date="2016-07" db="EMBL/GenBank/DDBJ databases">
        <title>Pervasive Adenine N6-methylation of Active Genes in Fungi.</title>
        <authorList>
            <consortium name="DOE Joint Genome Institute"/>
            <person name="Mondo S.J."/>
            <person name="Dannebaum R.O."/>
            <person name="Kuo R.C."/>
            <person name="Labutti K."/>
            <person name="Haridas S."/>
            <person name="Kuo A."/>
            <person name="Salamov A."/>
            <person name="Ahrendt S.R."/>
            <person name="Lipzen A."/>
            <person name="Sullivan W."/>
            <person name="Andreopoulos W.B."/>
            <person name="Clum A."/>
            <person name="Lindquist E."/>
            <person name="Daum C."/>
            <person name="Ramamoorthy G.K."/>
            <person name="Gryganskyi A."/>
            <person name="Culley D."/>
            <person name="Magnuson J.K."/>
            <person name="James T.Y."/>
            <person name="O'Malley M.A."/>
            <person name="Stajich J.E."/>
            <person name="Spatafora J.W."/>
            <person name="Visel A."/>
            <person name="Grigoriev I.V."/>
        </authorList>
    </citation>
    <scope>NUCLEOTIDE SEQUENCE [LARGE SCALE GENOMIC DNA]</scope>
    <source>
        <strain evidence="12 13">JEL800</strain>
    </source>
</reference>
<dbReference type="Gene3D" id="3.90.1170.40">
    <property type="entry name" value="Molybdopterin biosynthesis MoaE subunit"/>
    <property type="match status" value="1"/>
</dbReference>
<evidence type="ECO:0000256" key="1">
    <source>
        <dbReference type="ARBA" id="ARBA00004141"/>
    </source>
</evidence>
<keyword evidence="6" id="KW-0547">Nucleotide-binding</keyword>
<keyword evidence="13" id="KW-1185">Reference proteome</keyword>
<dbReference type="GO" id="GO:0006777">
    <property type="term" value="P:Mo-molybdopterin cofactor biosynthetic process"/>
    <property type="evidence" value="ECO:0007669"/>
    <property type="project" value="InterPro"/>
</dbReference>
<evidence type="ECO:0000256" key="9">
    <source>
        <dbReference type="ARBA" id="ARBA00023136"/>
    </source>
</evidence>
<dbReference type="InterPro" id="IPR036563">
    <property type="entry name" value="MoaE_sf"/>
</dbReference>
<dbReference type="EMBL" id="MCGO01000101">
    <property type="protein sequence ID" value="ORY27579.1"/>
    <property type="molecule type" value="Genomic_DNA"/>
</dbReference>
<comment type="caution">
    <text evidence="12">The sequence shown here is derived from an EMBL/GenBank/DDBJ whole genome shotgun (WGS) entry which is preliminary data.</text>
</comment>
<dbReference type="InterPro" id="IPR017871">
    <property type="entry name" value="ABC_transporter-like_CS"/>
</dbReference>
<evidence type="ECO:0000256" key="8">
    <source>
        <dbReference type="ARBA" id="ARBA00022989"/>
    </source>
</evidence>
<dbReference type="SUPFAM" id="SSF52540">
    <property type="entry name" value="P-loop containing nucleoside triphosphate hydrolases"/>
    <property type="match status" value="1"/>
</dbReference>
<evidence type="ECO:0000313" key="13">
    <source>
        <dbReference type="Proteomes" id="UP000193642"/>
    </source>
</evidence>
<keyword evidence="5" id="KW-0677">Repeat</keyword>
<feature type="transmembrane region" description="Helical" evidence="10">
    <location>
        <begin position="577"/>
        <end position="601"/>
    </location>
</feature>
<keyword evidence="7" id="KW-0067">ATP-binding</keyword>
<evidence type="ECO:0000256" key="5">
    <source>
        <dbReference type="ARBA" id="ARBA00022737"/>
    </source>
</evidence>
<dbReference type="CDD" id="cd03263">
    <property type="entry name" value="ABC_subfamily_A"/>
    <property type="match status" value="1"/>
</dbReference>
<gene>
    <name evidence="12" type="ORF">BCR33DRAFT_793800</name>
</gene>
<protein>
    <submittedName>
        <fullName evidence="12">MoaE-domain-containing protein</fullName>
    </submittedName>
</protein>
<dbReference type="SUPFAM" id="SSF54690">
    <property type="entry name" value="Molybdopterin synthase subunit MoaE"/>
    <property type="match status" value="1"/>
</dbReference>
<keyword evidence="9 10" id="KW-0472">Membrane</keyword>
<dbReference type="AlphaFoldDB" id="A0A1Y2AYB8"/>
<dbReference type="InterPro" id="IPR003448">
    <property type="entry name" value="Mopterin_biosynth_MoaE"/>
</dbReference>
<dbReference type="Pfam" id="PF02391">
    <property type="entry name" value="MoaE"/>
    <property type="match status" value="1"/>
</dbReference>
<feature type="transmembrane region" description="Helical" evidence="10">
    <location>
        <begin position="716"/>
        <end position="736"/>
    </location>
</feature>
<organism evidence="12 13">
    <name type="scientific">Rhizoclosmatium globosum</name>
    <dbReference type="NCBI Taxonomy" id="329046"/>
    <lineage>
        <taxon>Eukaryota</taxon>
        <taxon>Fungi</taxon>
        <taxon>Fungi incertae sedis</taxon>
        <taxon>Chytridiomycota</taxon>
        <taxon>Chytridiomycota incertae sedis</taxon>
        <taxon>Chytridiomycetes</taxon>
        <taxon>Chytridiales</taxon>
        <taxon>Chytriomycetaceae</taxon>
        <taxon>Rhizoclosmatium</taxon>
    </lineage>
</organism>
<feature type="domain" description="ABC transporter" evidence="11">
    <location>
        <begin position="782"/>
        <end position="995"/>
    </location>
</feature>
<dbReference type="InterPro" id="IPR003593">
    <property type="entry name" value="AAA+_ATPase"/>
</dbReference>
<feature type="transmembrane region" description="Helical" evidence="10">
    <location>
        <begin position="674"/>
        <end position="695"/>
    </location>
</feature>
<comment type="subcellular location">
    <subcellularLocation>
        <location evidence="1">Membrane</location>
        <topology evidence="1">Multi-pass membrane protein</topology>
    </subcellularLocation>
</comment>
<evidence type="ECO:0000256" key="2">
    <source>
        <dbReference type="ARBA" id="ARBA00008869"/>
    </source>
</evidence>
<dbReference type="GO" id="GO:0016887">
    <property type="term" value="F:ATP hydrolysis activity"/>
    <property type="evidence" value="ECO:0007669"/>
    <property type="project" value="InterPro"/>
</dbReference>
<dbReference type="PANTHER" id="PTHR19229:SF36">
    <property type="entry name" value="ATP-BINDING CASSETTE SUB-FAMILY A MEMBER 2"/>
    <property type="match status" value="1"/>
</dbReference>
<evidence type="ECO:0000256" key="3">
    <source>
        <dbReference type="ARBA" id="ARBA00022448"/>
    </source>
</evidence>
<evidence type="ECO:0000259" key="11">
    <source>
        <dbReference type="PROSITE" id="PS50893"/>
    </source>
</evidence>
<dbReference type="PROSITE" id="PS00211">
    <property type="entry name" value="ABC_TRANSPORTER_1"/>
    <property type="match status" value="1"/>
</dbReference>
<dbReference type="CDD" id="cd00756">
    <property type="entry name" value="MoaE"/>
    <property type="match status" value="1"/>
</dbReference>
<evidence type="ECO:0000256" key="10">
    <source>
        <dbReference type="SAM" id="Phobius"/>
    </source>
</evidence>
<name>A0A1Y2AYB8_9FUNG</name>
<evidence type="ECO:0000256" key="6">
    <source>
        <dbReference type="ARBA" id="ARBA00022741"/>
    </source>
</evidence>
<feature type="transmembrane region" description="Helical" evidence="10">
    <location>
        <begin position="613"/>
        <end position="634"/>
    </location>
</feature>